<dbReference type="OrthoDB" id="5311491at2759"/>
<evidence type="ECO:0000313" key="1">
    <source>
        <dbReference type="EMBL" id="KAG5653245.1"/>
    </source>
</evidence>
<dbReference type="AlphaFoldDB" id="A0A9P7GTN4"/>
<name>A0A9P7GTN4_9AGAR</name>
<dbReference type="Proteomes" id="UP000717328">
    <property type="component" value="Unassembled WGS sequence"/>
</dbReference>
<dbReference type="InterPro" id="IPR029058">
    <property type="entry name" value="AB_hydrolase_fold"/>
</dbReference>
<gene>
    <name evidence="1" type="ORF">H0H81_001502</name>
</gene>
<keyword evidence="2" id="KW-1185">Reference proteome</keyword>
<comment type="caution">
    <text evidence="1">The sequence shown here is derived from an EMBL/GenBank/DDBJ whole genome shotgun (WGS) entry which is preliminary data.</text>
</comment>
<dbReference type="EMBL" id="JABCKI010000064">
    <property type="protein sequence ID" value="KAG5653245.1"/>
    <property type="molecule type" value="Genomic_DNA"/>
</dbReference>
<evidence type="ECO:0008006" key="3">
    <source>
        <dbReference type="Google" id="ProtNLM"/>
    </source>
</evidence>
<dbReference type="Gene3D" id="3.40.50.1820">
    <property type="entry name" value="alpha/beta hydrolase"/>
    <property type="match status" value="1"/>
</dbReference>
<accession>A0A9P7GTN4</accession>
<reference evidence="1" key="2">
    <citation type="submission" date="2021-10" db="EMBL/GenBank/DDBJ databases">
        <title>Phylogenomics reveals ancestral predisposition of the termite-cultivated fungus Termitomyces towards a domesticated lifestyle.</title>
        <authorList>
            <person name="Auxier B."/>
            <person name="Grum-Grzhimaylo A."/>
            <person name="Cardenas M.E."/>
            <person name="Lodge J.D."/>
            <person name="Laessoe T."/>
            <person name="Pedersen O."/>
            <person name="Smith M.E."/>
            <person name="Kuyper T.W."/>
            <person name="Franco-Molano E.A."/>
            <person name="Baroni T.J."/>
            <person name="Aanen D.K."/>
        </authorList>
    </citation>
    <scope>NUCLEOTIDE SEQUENCE</scope>
    <source>
        <strain evidence="1">D49</strain>
    </source>
</reference>
<protein>
    <recommendedName>
        <fullName evidence="3">Alpha/beta hydrolase</fullName>
    </recommendedName>
</protein>
<organism evidence="1 2">
    <name type="scientific">Sphagnurus paluster</name>
    <dbReference type="NCBI Taxonomy" id="117069"/>
    <lineage>
        <taxon>Eukaryota</taxon>
        <taxon>Fungi</taxon>
        <taxon>Dikarya</taxon>
        <taxon>Basidiomycota</taxon>
        <taxon>Agaricomycotina</taxon>
        <taxon>Agaricomycetes</taxon>
        <taxon>Agaricomycetidae</taxon>
        <taxon>Agaricales</taxon>
        <taxon>Tricholomatineae</taxon>
        <taxon>Lyophyllaceae</taxon>
        <taxon>Sphagnurus</taxon>
    </lineage>
</organism>
<sequence length="148" mass="16739">MPTLAVRNDVTFYYTDSGAPGDRTFQRLAPHAASRGVRIISLNRQEYPGSTPYSEEERRILLHGDETDMERFLHQQGLLIALFIDGLLQEHSLPKRVAVAGWSLGNTFSIALLATIDEMPEGIKERLTNSIDHFFFWGTYSHLGEALF</sequence>
<proteinExistence type="predicted"/>
<evidence type="ECO:0000313" key="2">
    <source>
        <dbReference type="Proteomes" id="UP000717328"/>
    </source>
</evidence>
<reference evidence="1" key="1">
    <citation type="submission" date="2021-02" db="EMBL/GenBank/DDBJ databases">
        <authorList>
            <person name="Nieuwenhuis M."/>
            <person name="Van De Peppel L.J.J."/>
        </authorList>
    </citation>
    <scope>NUCLEOTIDE SEQUENCE</scope>
    <source>
        <strain evidence="1">D49</strain>
    </source>
</reference>
<dbReference type="SUPFAM" id="SSF53474">
    <property type="entry name" value="alpha/beta-Hydrolases"/>
    <property type="match status" value="1"/>
</dbReference>